<dbReference type="Proteomes" id="UP001140096">
    <property type="component" value="Unassembled WGS sequence"/>
</dbReference>
<name>A0ACC1LKW0_9FUNG</name>
<comment type="caution">
    <text evidence="1">The sequence shown here is derived from an EMBL/GenBank/DDBJ whole genome shotgun (WGS) entry which is preliminary data.</text>
</comment>
<proteinExistence type="predicted"/>
<organism evidence="1 2">
    <name type="scientific">Coemansia furcata</name>
    <dbReference type="NCBI Taxonomy" id="417177"/>
    <lineage>
        <taxon>Eukaryota</taxon>
        <taxon>Fungi</taxon>
        <taxon>Fungi incertae sedis</taxon>
        <taxon>Zoopagomycota</taxon>
        <taxon>Kickxellomycotina</taxon>
        <taxon>Kickxellomycetes</taxon>
        <taxon>Kickxellales</taxon>
        <taxon>Kickxellaceae</taxon>
        <taxon>Coemansia</taxon>
    </lineage>
</organism>
<evidence type="ECO:0000313" key="1">
    <source>
        <dbReference type="EMBL" id="KAJ2811302.1"/>
    </source>
</evidence>
<evidence type="ECO:0000313" key="2">
    <source>
        <dbReference type="Proteomes" id="UP001140096"/>
    </source>
</evidence>
<accession>A0ACC1LKW0</accession>
<protein>
    <submittedName>
        <fullName evidence="1">Uncharacterized protein</fullName>
    </submittedName>
</protein>
<keyword evidence="2" id="KW-1185">Reference proteome</keyword>
<gene>
    <name evidence="1" type="ORF">H4S07_002148</name>
</gene>
<dbReference type="EMBL" id="JANBUP010000478">
    <property type="protein sequence ID" value="KAJ2811302.1"/>
    <property type="molecule type" value="Genomic_DNA"/>
</dbReference>
<reference evidence="1" key="1">
    <citation type="submission" date="2022-07" db="EMBL/GenBank/DDBJ databases">
        <title>Phylogenomic reconstructions and comparative analyses of Kickxellomycotina fungi.</title>
        <authorList>
            <person name="Reynolds N.K."/>
            <person name="Stajich J.E."/>
            <person name="Barry K."/>
            <person name="Grigoriev I.V."/>
            <person name="Crous P."/>
            <person name="Smith M.E."/>
        </authorList>
    </citation>
    <scope>NUCLEOTIDE SEQUENCE</scope>
    <source>
        <strain evidence="1">CBS 102833</strain>
    </source>
</reference>
<feature type="non-terminal residue" evidence="1">
    <location>
        <position position="567"/>
    </location>
</feature>
<sequence>MLQHLAIEVSLALDMSRLVKNMDYVVYPCLTKLRLATAPPPSHRPEYDPQQASPSVKHGTLRSTLPSVTPGVVLFPSLKSLTIINSYPFADDAPFKGNAKQLQYLRLLLTRNICGILHRRSVFTPTSHPQLQYVEVEFPSTDVYDYFETNDKYLKLALTLGPNSAVRAIRSIQSANKRVPVLTLLQGHESIQMLILYDTRLVLQDVFRLVKWLPLLSDLHCLSLYYGSQPYPTGGKYAKHMYTVRNMERPRFRCLRIGFDMDFNVEELVDKLVECVLYIALRFPSFDYAAVTDDILPKFMETMEQSIALDAYQPTDVFDSDTDSSTDSDLDIETTPQLLQMVRVVEYELDNAMDGVVENRLPQQQRGLDSATDDEAANERDIEVGSESIQQQHQAVSVAEDETSGEMHAGTDIVAESESRIEMASPTTPTSIEANIRAFVAKLKQMLPMVKSVKVKPDSGPNDVLEGVGFHFSSLITQLYQLSNEFDYAPPKPSLPMELRTDDIHELVKFTYHDDVNDTSSSAWVTLVTRRSAATLQSLHFIVHRRVAILDVIQDSDRGYISYPCLT</sequence>